<evidence type="ECO:0000256" key="1">
    <source>
        <dbReference type="SAM" id="Phobius"/>
    </source>
</evidence>
<comment type="caution">
    <text evidence="2">The sequence shown here is derived from an EMBL/GenBank/DDBJ whole genome shotgun (WGS) entry which is preliminary data.</text>
</comment>
<organism evidence="2 3">
    <name type="scientific">Neisseria brasiliensis</name>
    <dbReference type="NCBI Taxonomy" id="2666100"/>
    <lineage>
        <taxon>Bacteria</taxon>
        <taxon>Pseudomonadati</taxon>
        <taxon>Pseudomonadota</taxon>
        <taxon>Betaproteobacteria</taxon>
        <taxon>Neisseriales</taxon>
        <taxon>Neisseriaceae</taxon>
        <taxon>Neisseria</taxon>
    </lineage>
</organism>
<reference evidence="2" key="1">
    <citation type="journal article" name="Emerg. Infect. Dis.">
        <title>Two cases of a newly characterized neisseria species.</title>
        <authorList>
            <person name="Mustapha M."/>
            <person name="Lemos A.P.S."/>
            <person name="Harrison L.H."/>
            <person name="Vantyne D."/>
            <person name="Sacchi C.T."/>
        </authorList>
    </citation>
    <scope>NUCLEOTIDE SEQUENCE</scope>
    <source>
        <strain evidence="2">N.95.16</strain>
    </source>
</reference>
<proteinExistence type="predicted"/>
<protein>
    <submittedName>
        <fullName evidence="2">Uncharacterized protein</fullName>
    </submittedName>
</protein>
<evidence type="ECO:0000313" key="2">
    <source>
        <dbReference type="EMBL" id="MRN38625.1"/>
    </source>
</evidence>
<dbReference type="RefSeq" id="WP_095502781.1">
    <property type="nucleotide sequence ID" value="NZ_WJXO01000001.1"/>
</dbReference>
<feature type="transmembrane region" description="Helical" evidence="1">
    <location>
        <begin position="94"/>
        <end position="112"/>
    </location>
</feature>
<keyword evidence="1" id="KW-0812">Transmembrane</keyword>
<name>A0A7X2KZT5_9NEIS</name>
<sequence>MVFIGDCVLMRPFYRFDRLATAATAVLFGLREMDLHKSLFSMSFLKSNFYRSDMIPLSDKLLGAAICLFLLLLAFYLGKTFLKQLRQSSRPWPVAYGYTILAFVLLVASKFIDRLNAQLNKLFDITLSERSAVIIQSLEESTEMALPVLLCIAIFLYQPKSKS</sequence>
<keyword evidence="1" id="KW-0472">Membrane</keyword>
<dbReference type="Proteomes" id="UP000486297">
    <property type="component" value="Unassembled WGS sequence"/>
</dbReference>
<gene>
    <name evidence="2" type="ORF">GJU80_09090</name>
</gene>
<dbReference type="EMBL" id="WJXO01000001">
    <property type="protein sequence ID" value="MRN38625.1"/>
    <property type="molecule type" value="Genomic_DNA"/>
</dbReference>
<feature type="transmembrane region" description="Helical" evidence="1">
    <location>
        <begin position="61"/>
        <end position="82"/>
    </location>
</feature>
<keyword evidence="1" id="KW-1133">Transmembrane helix</keyword>
<keyword evidence="3" id="KW-1185">Reference proteome</keyword>
<dbReference type="AlphaFoldDB" id="A0A7X2KZT5"/>
<accession>A0A7X2KZT5</accession>
<evidence type="ECO:0000313" key="3">
    <source>
        <dbReference type="Proteomes" id="UP000486297"/>
    </source>
</evidence>